<sequence>MRDSTALMAAAAATALLLLVSVAAADMSIKSYRERSEEETRRVFVEWKAKHGKTYASVGEEERRYVVFKDNLRFIEQHNAAADAGLSSSRLADYTIF</sequence>
<reference evidence="3" key="2">
    <citation type="journal article" date="2015" name="Data Brief">
        <title>Shoot transcriptome of the giant reed, Arundo donax.</title>
        <authorList>
            <person name="Barrero R.A."/>
            <person name="Guerrero F.D."/>
            <person name="Moolhuijzen P."/>
            <person name="Goolsby J.A."/>
            <person name="Tidwell J."/>
            <person name="Bellgard S.E."/>
            <person name="Bellgard M.I."/>
        </authorList>
    </citation>
    <scope>NUCLEOTIDE SEQUENCE</scope>
    <source>
        <tissue evidence="3">Shoot tissue taken approximately 20 cm above the soil surface</tissue>
    </source>
</reference>
<dbReference type="InterPro" id="IPR038765">
    <property type="entry name" value="Papain-like_cys_pep_sf"/>
</dbReference>
<evidence type="ECO:0000256" key="1">
    <source>
        <dbReference type="SAM" id="SignalP"/>
    </source>
</evidence>
<dbReference type="InterPro" id="IPR013201">
    <property type="entry name" value="Prot_inhib_I29"/>
</dbReference>
<keyword evidence="1" id="KW-0732">Signal</keyword>
<feature type="chain" id="PRO_5002045504" description="Cathepsin propeptide inhibitor domain-containing protein" evidence="1">
    <location>
        <begin position="26"/>
        <end position="97"/>
    </location>
</feature>
<reference evidence="3" key="1">
    <citation type="submission" date="2014-09" db="EMBL/GenBank/DDBJ databases">
        <authorList>
            <person name="Magalhaes I.L.F."/>
            <person name="Oliveira U."/>
            <person name="Santos F.R."/>
            <person name="Vidigal T.H.D.A."/>
            <person name="Brescovit A.D."/>
            <person name="Santos A.J."/>
        </authorList>
    </citation>
    <scope>NUCLEOTIDE SEQUENCE</scope>
    <source>
        <tissue evidence="3">Shoot tissue taken approximately 20 cm above the soil surface</tissue>
    </source>
</reference>
<feature type="signal peptide" evidence="1">
    <location>
        <begin position="1"/>
        <end position="25"/>
    </location>
</feature>
<name>A0A0A9EQS6_ARUDO</name>
<dbReference type="Gene3D" id="1.10.287.2250">
    <property type="match status" value="1"/>
</dbReference>
<accession>A0A0A9EQS6</accession>
<organism evidence="3">
    <name type="scientific">Arundo donax</name>
    <name type="common">Giant reed</name>
    <name type="synonym">Donax arundinaceus</name>
    <dbReference type="NCBI Taxonomy" id="35708"/>
    <lineage>
        <taxon>Eukaryota</taxon>
        <taxon>Viridiplantae</taxon>
        <taxon>Streptophyta</taxon>
        <taxon>Embryophyta</taxon>
        <taxon>Tracheophyta</taxon>
        <taxon>Spermatophyta</taxon>
        <taxon>Magnoliopsida</taxon>
        <taxon>Liliopsida</taxon>
        <taxon>Poales</taxon>
        <taxon>Poaceae</taxon>
        <taxon>PACMAD clade</taxon>
        <taxon>Arundinoideae</taxon>
        <taxon>Arundineae</taxon>
        <taxon>Arundo</taxon>
    </lineage>
</organism>
<dbReference type="SMART" id="SM00848">
    <property type="entry name" value="Inhibitor_I29"/>
    <property type="match status" value="1"/>
</dbReference>
<dbReference type="AlphaFoldDB" id="A0A0A9EQS6"/>
<dbReference type="SUPFAM" id="SSF54001">
    <property type="entry name" value="Cysteine proteinases"/>
    <property type="match status" value="1"/>
</dbReference>
<feature type="domain" description="Cathepsin propeptide inhibitor" evidence="2">
    <location>
        <begin position="44"/>
        <end position="97"/>
    </location>
</feature>
<protein>
    <recommendedName>
        <fullName evidence="2">Cathepsin propeptide inhibitor domain-containing protein</fullName>
    </recommendedName>
</protein>
<dbReference type="Pfam" id="PF08246">
    <property type="entry name" value="Inhibitor_I29"/>
    <property type="match status" value="1"/>
</dbReference>
<evidence type="ECO:0000313" key="3">
    <source>
        <dbReference type="EMBL" id="JAE01364.1"/>
    </source>
</evidence>
<dbReference type="EMBL" id="GBRH01196532">
    <property type="protein sequence ID" value="JAE01364.1"/>
    <property type="molecule type" value="Transcribed_RNA"/>
</dbReference>
<evidence type="ECO:0000259" key="2">
    <source>
        <dbReference type="SMART" id="SM00848"/>
    </source>
</evidence>
<proteinExistence type="predicted"/>